<dbReference type="PANTHER" id="PTHR30346">
    <property type="entry name" value="TRANSCRIPTIONAL DUAL REGULATOR HCAR-RELATED"/>
    <property type="match status" value="1"/>
</dbReference>
<protein>
    <submittedName>
        <fullName evidence="6">Transcriptional regulator, LysR family</fullName>
    </submittedName>
</protein>
<dbReference type="GO" id="GO:0032993">
    <property type="term" value="C:protein-DNA complex"/>
    <property type="evidence" value="ECO:0007669"/>
    <property type="project" value="TreeGrafter"/>
</dbReference>
<dbReference type="Gene3D" id="1.10.10.10">
    <property type="entry name" value="Winged helix-like DNA-binding domain superfamily/Winged helix DNA-binding domain"/>
    <property type="match status" value="1"/>
</dbReference>
<evidence type="ECO:0000256" key="4">
    <source>
        <dbReference type="ARBA" id="ARBA00023163"/>
    </source>
</evidence>
<evidence type="ECO:0000256" key="3">
    <source>
        <dbReference type="ARBA" id="ARBA00023125"/>
    </source>
</evidence>
<dbReference type="InterPro" id="IPR000847">
    <property type="entry name" value="LysR_HTH_N"/>
</dbReference>
<dbReference type="Pfam" id="PF03466">
    <property type="entry name" value="LysR_substrate"/>
    <property type="match status" value="1"/>
</dbReference>
<evidence type="ECO:0000256" key="1">
    <source>
        <dbReference type="ARBA" id="ARBA00009437"/>
    </source>
</evidence>
<dbReference type="OrthoDB" id="9811588at2"/>
<dbReference type="PROSITE" id="PS50931">
    <property type="entry name" value="HTH_LYSR"/>
    <property type="match status" value="1"/>
</dbReference>
<evidence type="ECO:0000259" key="5">
    <source>
        <dbReference type="PROSITE" id="PS50931"/>
    </source>
</evidence>
<gene>
    <name evidence="6" type="ORF">SAMN02927914_03605</name>
</gene>
<dbReference type="STRING" id="1165689.SAMN02927914_03605"/>
<dbReference type="SUPFAM" id="SSF46785">
    <property type="entry name" value="Winged helix' DNA-binding domain"/>
    <property type="match status" value="1"/>
</dbReference>
<feature type="domain" description="HTH lysR-type" evidence="5">
    <location>
        <begin position="1"/>
        <end position="58"/>
    </location>
</feature>
<dbReference type="EMBL" id="FMXM01000010">
    <property type="protein sequence ID" value="SDA84624.1"/>
    <property type="molecule type" value="Genomic_DNA"/>
</dbReference>
<dbReference type="PRINTS" id="PR00039">
    <property type="entry name" value="HTHLYSR"/>
</dbReference>
<keyword evidence="2" id="KW-0805">Transcription regulation</keyword>
<evidence type="ECO:0000313" key="7">
    <source>
        <dbReference type="Proteomes" id="UP000198588"/>
    </source>
</evidence>
<dbReference type="PANTHER" id="PTHR30346:SF28">
    <property type="entry name" value="HTH-TYPE TRANSCRIPTIONAL REGULATOR CYNR"/>
    <property type="match status" value="1"/>
</dbReference>
<accession>A0A1G5YQF4</accession>
<dbReference type="RefSeq" id="WP_091580017.1">
    <property type="nucleotide sequence ID" value="NZ_FMXM01000010.1"/>
</dbReference>
<evidence type="ECO:0000313" key="6">
    <source>
        <dbReference type="EMBL" id="SDA84624.1"/>
    </source>
</evidence>
<dbReference type="SUPFAM" id="SSF53850">
    <property type="entry name" value="Periplasmic binding protein-like II"/>
    <property type="match status" value="1"/>
</dbReference>
<dbReference type="AlphaFoldDB" id="A0A1G5YQF4"/>
<sequence length="295" mass="33094">MEMHEIRYFLAACQTLNFHRAAELVHVGQPALTRAIQKLEGDLGGYLFRREKGHVQLTDFGCLMRTHLEDVFKRSESAKRTARSFLTLEEAPLTLGVMCTIGPMRFVGFLNAFRDLHPGIEVTVIEGAANHLADLLLDGKLDLALVARPEPFDRKLKTEPVYTERFGLAFSTGHPFELRNTLHLSDVRGQAYLDRINCEYSNHIDELCRSLGIEIESAYRSEREDWILAMVAAGMGVCFMAEFSASQPGVCHRPVVDPEIVREVSLVTVAGRSHSPAIDAFANAVRDYDWKTSLT</sequence>
<name>A0A1G5YQF4_9HYPH</name>
<dbReference type="InterPro" id="IPR036390">
    <property type="entry name" value="WH_DNA-bd_sf"/>
</dbReference>
<dbReference type="Proteomes" id="UP000198588">
    <property type="component" value="Unassembled WGS sequence"/>
</dbReference>
<dbReference type="Pfam" id="PF00126">
    <property type="entry name" value="HTH_1"/>
    <property type="match status" value="1"/>
</dbReference>
<dbReference type="GO" id="GO:0003677">
    <property type="term" value="F:DNA binding"/>
    <property type="evidence" value="ECO:0007669"/>
    <property type="project" value="UniProtKB-KW"/>
</dbReference>
<dbReference type="Gene3D" id="3.40.190.10">
    <property type="entry name" value="Periplasmic binding protein-like II"/>
    <property type="match status" value="2"/>
</dbReference>
<dbReference type="CDD" id="cd05466">
    <property type="entry name" value="PBP2_LTTR_substrate"/>
    <property type="match status" value="1"/>
</dbReference>
<dbReference type="GO" id="GO:0003700">
    <property type="term" value="F:DNA-binding transcription factor activity"/>
    <property type="evidence" value="ECO:0007669"/>
    <property type="project" value="InterPro"/>
</dbReference>
<evidence type="ECO:0000256" key="2">
    <source>
        <dbReference type="ARBA" id="ARBA00023015"/>
    </source>
</evidence>
<dbReference type="InterPro" id="IPR036388">
    <property type="entry name" value="WH-like_DNA-bd_sf"/>
</dbReference>
<reference evidence="6 7" key="1">
    <citation type="submission" date="2016-10" db="EMBL/GenBank/DDBJ databases">
        <authorList>
            <person name="de Groot N.N."/>
        </authorList>
    </citation>
    <scope>NUCLEOTIDE SEQUENCE [LARGE SCALE GENOMIC DNA]</scope>
    <source>
        <strain evidence="6 7">CGMCC 1.12097</strain>
    </source>
</reference>
<keyword evidence="3" id="KW-0238">DNA-binding</keyword>
<proteinExistence type="inferred from homology"/>
<keyword evidence="4" id="KW-0804">Transcription</keyword>
<dbReference type="InterPro" id="IPR005119">
    <property type="entry name" value="LysR_subst-bd"/>
</dbReference>
<organism evidence="6 7">
    <name type="scientific">Mesorhizobium qingshengii</name>
    <dbReference type="NCBI Taxonomy" id="1165689"/>
    <lineage>
        <taxon>Bacteria</taxon>
        <taxon>Pseudomonadati</taxon>
        <taxon>Pseudomonadota</taxon>
        <taxon>Alphaproteobacteria</taxon>
        <taxon>Hyphomicrobiales</taxon>
        <taxon>Phyllobacteriaceae</taxon>
        <taxon>Mesorhizobium</taxon>
    </lineage>
</organism>
<comment type="similarity">
    <text evidence="1">Belongs to the LysR transcriptional regulatory family.</text>
</comment>